<dbReference type="AlphaFoldDB" id="A0A6P8YI18"/>
<evidence type="ECO:0000313" key="2">
    <source>
        <dbReference type="RefSeq" id="XP_034236635.1"/>
    </source>
</evidence>
<keyword evidence="1" id="KW-1185">Reference proteome</keyword>
<dbReference type="Proteomes" id="UP000515158">
    <property type="component" value="Unplaced"/>
</dbReference>
<protein>
    <submittedName>
        <fullName evidence="2">Uncharacterized protein LOC117642496</fullName>
    </submittedName>
</protein>
<name>A0A6P8YI18_THRPL</name>
<dbReference type="OrthoDB" id="8195004at2759"/>
<proteinExistence type="predicted"/>
<dbReference type="KEGG" id="tpal:117642496"/>
<accession>A0A6P8YI18</accession>
<dbReference type="InParanoid" id="A0A6P8YI18"/>
<dbReference type="GeneID" id="117642496"/>
<gene>
    <name evidence="2" type="primary">LOC117642496</name>
</gene>
<reference evidence="2" key="1">
    <citation type="submission" date="2025-08" db="UniProtKB">
        <authorList>
            <consortium name="RefSeq"/>
        </authorList>
    </citation>
    <scope>IDENTIFICATION</scope>
    <source>
        <tissue evidence="2">Total insect</tissue>
    </source>
</reference>
<organism evidence="2">
    <name type="scientific">Thrips palmi</name>
    <name type="common">Melon thrips</name>
    <dbReference type="NCBI Taxonomy" id="161013"/>
    <lineage>
        <taxon>Eukaryota</taxon>
        <taxon>Metazoa</taxon>
        <taxon>Ecdysozoa</taxon>
        <taxon>Arthropoda</taxon>
        <taxon>Hexapoda</taxon>
        <taxon>Insecta</taxon>
        <taxon>Pterygota</taxon>
        <taxon>Neoptera</taxon>
        <taxon>Paraneoptera</taxon>
        <taxon>Thysanoptera</taxon>
        <taxon>Terebrantia</taxon>
        <taxon>Thripoidea</taxon>
        <taxon>Thripidae</taxon>
        <taxon>Thrips</taxon>
    </lineage>
</organism>
<sequence length="171" mass="20062">MGLMIADFEIAAMNVNRDFSPNIFRKGCLFHFNQSLWRKVVDDGLRSLYINAENEDHTVRRDVQRLMAVPFVPMDDVEEVFDMIVEEADDRVLNVATHLDNNYIRGNRTLRRAIPPLFPTNNVVEAYHSKFQKIMVIHHANVWKFLDELRSEEHDFHQILAQHQAACEQEV</sequence>
<dbReference type="RefSeq" id="XP_034236635.1">
    <property type="nucleotide sequence ID" value="XM_034380744.1"/>
</dbReference>
<evidence type="ECO:0000313" key="1">
    <source>
        <dbReference type="Proteomes" id="UP000515158"/>
    </source>
</evidence>